<dbReference type="OrthoDB" id="6192037at2"/>
<name>A0A1S6HQD9_9GAMM</name>
<dbReference type="SMART" id="SM00320">
    <property type="entry name" value="WD40"/>
    <property type="match status" value="4"/>
</dbReference>
<dbReference type="InterPro" id="IPR015943">
    <property type="entry name" value="WD40/YVTN_repeat-like_dom_sf"/>
</dbReference>
<organism evidence="2 3">
    <name type="scientific">Shewanella psychrophila</name>
    <dbReference type="NCBI Taxonomy" id="225848"/>
    <lineage>
        <taxon>Bacteria</taxon>
        <taxon>Pseudomonadati</taxon>
        <taxon>Pseudomonadota</taxon>
        <taxon>Gammaproteobacteria</taxon>
        <taxon>Alteromonadales</taxon>
        <taxon>Shewanellaceae</taxon>
        <taxon>Shewanella</taxon>
    </lineage>
</organism>
<evidence type="ECO:0000313" key="3">
    <source>
        <dbReference type="Proteomes" id="UP000189545"/>
    </source>
</evidence>
<reference evidence="2 3" key="1">
    <citation type="submission" date="2016-03" db="EMBL/GenBank/DDBJ databases">
        <title>Complete genome sequence of Shewanella psychrophila WP2, a deep sea bacterium isolated from west Pacific sediment.</title>
        <authorList>
            <person name="Xu G."/>
            <person name="Jian H."/>
        </authorList>
    </citation>
    <scope>NUCLEOTIDE SEQUENCE [LARGE SCALE GENOMIC DNA]</scope>
    <source>
        <strain evidence="2 3">WP2</strain>
    </source>
</reference>
<proteinExistence type="predicted"/>
<dbReference type="PANTHER" id="PTHR19879:SF9">
    <property type="entry name" value="TRANSCRIPTION INITIATION FACTOR TFIID SUBUNIT 5"/>
    <property type="match status" value="1"/>
</dbReference>
<sequence>MKKFFSVVFCTLIISACQPNPIDTQALITEPSYDASLSENGKLVLISTANSGIQVWDLETGLQKYTWIHSESDNDAFDVAISPNQIFAASLSRDSVALWSILNGSSLGWWSLPSTGQSVAVSNSGSLLIGLTDGSVMSLMPSVSTKTPSLIKFLGHSEKVNSVALSADGKLALTGSNDMQAILWRTNSGQPIHSWQFDNRVIKVGLNGAGSLSFIGDSTKIAKIMDNLTGKQISQLKISRRKMNFSAARFSNRDTLLLTGTPAREVRIWDVKTGHSLDNWQVQRTKHAQTKAAVVYSIANLDSNQIRTISSNGLVETWPVPVH</sequence>
<dbReference type="Pfam" id="PF00400">
    <property type="entry name" value="WD40"/>
    <property type="match status" value="1"/>
</dbReference>
<feature type="repeat" description="WD" evidence="1">
    <location>
        <begin position="153"/>
        <end position="194"/>
    </location>
</feature>
<keyword evidence="1" id="KW-0853">WD repeat</keyword>
<gene>
    <name evidence="2" type="ORF">Sps_02605</name>
</gene>
<dbReference type="AlphaFoldDB" id="A0A1S6HQD9"/>
<dbReference type="Proteomes" id="UP000189545">
    <property type="component" value="Chromosome"/>
</dbReference>
<evidence type="ECO:0000313" key="2">
    <source>
        <dbReference type="EMBL" id="AQS37757.1"/>
    </source>
</evidence>
<dbReference type="InterPro" id="IPR011047">
    <property type="entry name" value="Quinoprotein_ADH-like_sf"/>
</dbReference>
<dbReference type="PROSITE" id="PS51257">
    <property type="entry name" value="PROKAR_LIPOPROTEIN"/>
    <property type="match status" value="1"/>
</dbReference>
<dbReference type="EMBL" id="CP014782">
    <property type="protein sequence ID" value="AQS37757.1"/>
    <property type="molecule type" value="Genomic_DNA"/>
</dbReference>
<dbReference type="KEGG" id="spsw:Sps_02605"/>
<dbReference type="STRING" id="225848.Sps_02605"/>
<dbReference type="Gene3D" id="2.130.10.10">
    <property type="entry name" value="YVTN repeat-like/Quinoprotein amine dehydrogenase"/>
    <property type="match status" value="3"/>
</dbReference>
<keyword evidence="3" id="KW-1185">Reference proteome</keyword>
<dbReference type="PROSITE" id="PS50082">
    <property type="entry name" value="WD_REPEATS_2"/>
    <property type="match status" value="2"/>
</dbReference>
<dbReference type="PROSITE" id="PS50294">
    <property type="entry name" value="WD_REPEATS_REGION"/>
    <property type="match status" value="1"/>
</dbReference>
<accession>A0A1S6HQD9</accession>
<protein>
    <submittedName>
        <fullName evidence="2">WD-40 repeat-containing protein</fullName>
    </submittedName>
</protein>
<dbReference type="InterPro" id="IPR001680">
    <property type="entry name" value="WD40_rpt"/>
</dbReference>
<feature type="repeat" description="WD" evidence="1">
    <location>
        <begin position="238"/>
        <end position="279"/>
    </location>
</feature>
<dbReference type="RefSeq" id="WP_077752889.1">
    <property type="nucleotide sequence ID" value="NZ_CP014782.1"/>
</dbReference>
<dbReference type="PANTHER" id="PTHR19879">
    <property type="entry name" value="TRANSCRIPTION INITIATION FACTOR TFIID"/>
    <property type="match status" value="1"/>
</dbReference>
<evidence type="ECO:0000256" key="1">
    <source>
        <dbReference type="PROSITE-ProRule" id="PRU00221"/>
    </source>
</evidence>
<dbReference type="SUPFAM" id="SSF50998">
    <property type="entry name" value="Quinoprotein alcohol dehydrogenase-like"/>
    <property type="match status" value="1"/>
</dbReference>